<keyword evidence="2" id="KW-0560">Oxidoreductase</keyword>
<name>A0ABU4VGG1_9ACTN</name>
<dbReference type="InterPro" id="IPR001093">
    <property type="entry name" value="IMP_DH_GMPRt"/>
</dbReference>
<evidence type="ECO:0000313" key="5">
    <source>
        <dbReference type="EMBL" id="MDX8150898.1"/>
    </source>
</evidence>
<dbReference type="SUPFAM" id="SSF51412">
    <property type="entry name" value="Inosine monophosphate dehydrogenase (IMPDH)"/>
    <property type="match status" value="1"/>
</dbReference>
<proteinExistence type="inferred from homology"/>
<evidence type="ECO:0000256" key="1">
    <source>
        <dbReference type="ARBA" id="ARBA00005502"/>
    </source>
</evidence>
<dbReference type="Gene3D" id="3.20.20.70">
    <property type="entry name" value="Aldolase class I"/>
    <property type="match status" value="1"/>
</dbReference>
<gene>
    <name evidence="5" type="ORF">SK069_04775</name>
</gene>
<comment type="caution">
    <text evidence="5">The sequence shown here is derived from an EMBL/GenBank/DDBJ whole genome shotgun (WGS) entry which is preliminary data.</text>
</comment>
<dbReference type="Proteomes" id="UP001277761">
    <property type="component" value="Unassembled WGS sequence"/>
</dbReference>
<dbReference type="Pfam" id="PF00478">
    <property type="entry name" value="IMPDH"/>
    <property type="match status" value="1"/>
</dbReference>
<dbReference type="InterPro" id="IPR005992">
    <property type="entry name" value="IMP_DH-rel2"/>
</dbReference>
<dbReference type="InterPro" id="IPR013785">
    <property type="entry name" value="Aldolase_TIM"/>
</dbReference>
<dbReference type="EMBL" id="JAXAVX010000001">
    <property type="protein sequence ID" value="MDX8150898.1"/>
    <property type="molecule type" value="Genomic_DNA"/>
</dbReference>
<dbReference type="RefSeq" id="WP_319953038.1">
    <property type="nucleotide sequence ID" value="NZ_JAXAVX010000001.1"/>
</dbReference>
<comment type="similarity">
    <text evidence="1">Belongs to the IMPDH/GMPR family.</text>
</comment>
<dbReference type="SMART" id="SM01240">
    <property type="entry name" value="IMPDH"/>
    <property type="match status" value="1"/>
</dbReference>
<reference evidence="5 6" key="1">
    <citation type="submission" date="2023-11" db="EMBL/GenBank/DDBJ databases">
        <authorList>
            <person name="Xu M."/>
            <person name="Jiang T."/>
        </authorList>
    </citation>
    <scope>NUCLEOTIDE SEQUENCE [LARGE SCALE GENOMIC DNA]</scope>
    <source>
        <strain evidence="5 6">SD</strain>
    </source>
</reference>
<dbReference type="PANTHER" id="PTHR11911:SF85">
    <property type="entry name" value="INOSINE-5'-MONOPHOSPHATE DEHYDROGENASE"/>
    <property type="match status" value="1"/>
</dbReference>
<dbReference type="PANTHER" id="PTHR11911">
    <property type="entry name" value="INOSINE-5-MONOPHOSPHATE DEHYDROGENASE RELATED"/>
    <property type="match status" value="1"/>
</dbReference>
<dbReference type="InterPro" id="IPR005990">
    <property type="entry name" value="IMP_DH"/>
</dbReference>
<evidence type="ECO:0000256" key="3">
    <source>
        <dbReference type="ARBA" id="ARBA00023027"/>
    </source>
</evidence>
<evidence type="ECO:0000256" key="2">
    <source>
        <dbReference type="ARBA" id="ARBA00023002"/>
    </source>
</evidence>
<organism evidence="5 6">
    <name type="scientific">Patulibacter brassicae</name>
    <dbReference type="NCBI Taxonomy" id="1705717"/>
    <lineage>
        <taxon>Bacteria</taxon>
        <taxon>Bacillati</taxon>
        <taxon>Actinomycetota</taxon>
        <taxon>Thermoleophilia</taxon>
        <taxon>Solirubrobacterales</taxon>
        <taxon>Patulibacteraceae</taxon>
        <taxon>Patulibacter</taxon>
    </lineage>
</organism>
<feature type="domain" description="IMP dehydrogenase/GMP reductase" evidence="4">
    <location>
        <begin position="14"/>
        <end position="304"/>
    </location>
</feature>
<dbReference type="NCBIfam" id="TIGR01304">
    <property type="entry name" value="IMP_DH_rel_2"/>
    <property type="match status" value="1"/>
</dbReference>
<evidence type="ECO:0000259" key="4">
    <source>
        <dbReference type="Pfam" id="PF00478"/>
    </source>
</evidence>
<protein>
    <submittedName>
        <fullName evidence="5">GuaB3 family IMP dehydrogenase-related protein</fullName>
    </submittedName>
</protein>
<accession>A0ABU4VGG1</accession>
<keyword evidence="3" id="KW-0520">NAD</keyword>
<keyword evidence="6" id="KW-1185">Reference proteome</keyword>
<evidence type="ECO:0000313" key="6">
    <source>
        <dbReference type="Proteomes" id="UP001277761"/>
    </source>
</evidence>
<sequence length="376" mass="39053">MEIEIGRGKKARRAYGFDEIAIVPSRRTRNPDEVDVSWKLGPYRFALPLVASPMDAVVSPDTAKQVGRLGGLAILDLEGLWTRHEDADEQLAALADLDRSEALARLRELHAAPVVPELIRDRIQEISSEPGVVVGGALTPQRVRRHYETALDAGLDVLAIRGTVVSAEHVAKPSAEGGSAEGEVLNLKQFIAEVPIPVVVGGCSSYHTGLHLMRTGAAGVLVGVGVGEGSTAHDVLGVGLPQASAIADVAGARSTHVLETGEYVQVIAAGGMRSGGDLAKAIACGADAVMLGGPLARATEAPGRGWHWTPSSAHATLPRGDRVEVGRIGSLEQVLTGPAVDGSGTTNLVGALRRSMATCGSLDLAEFNRAQIAVTG</sequence>